<accession>A0A182HX55</accession>
<name>A0A182HX55_ANOAR</name>
<dbReference type="AlphaFoldDB" id="A0A182HX55"/>
<organism evidence="1 2">
    <name type="scientific">Anopheles arabiensis</name>
    <name type="common">Mosquito</name>
    <dbReference type="NCBI Taxonomy" id="7173"/>
    <lineage>
        <taxon>Eukaryota</taxon>
        <taxon>Metazoa</taxon>
        <taxon>Ecdysozoa</taxon>
        <taxon>Arthropoda</taxon>
        <taxon>Hexapoda</taxon>
        <taxon>Insecta</taxon>
        <taxon>Pterygota</taxon>
        <taxon>Neoptera</taxon>
        <taxon>Endopterygota</taxon>
        <taxon>Diptera</taxon>
        <taxon>Nematocera</taxon>
        <taxon>Culicoidea</taxon>
        <taxon>Culicidae</taxon>
        <taxon>Anophelinae</taxon>
        <taxon>Anopheles</taxon>
    </lineage>
</organism>
<dbReference type="PANTHER" id="PTHR35450:SF2">
    <property type="entry name" value="REVERSE TRANSCRIPTASE DOMAIN-CONTAINING PROTEIN"/>
    <property type="match status" value="1"/>
</dbReference>
<dbReference type="EMBL" id="APCN01005139">
    <property type="status" value="NOT_ANNOTATED_CDS"/>
    <property type="molecule type" value="Genomic_DNA"/>
</dbReference>
<keyword evidence="2" id="KW-1185">Reference proteome</keyword>
<dbReference type="Proteomes" id="UP000075840">
    <property type="component" value="Unassembled WGS sequence"/>
</dbReference>
<reference evidence="1" key="1">
    <citation type="submission" date="2022-08" db="UniProtKB">
        <authorList>
            <consortium name="EnsemblMetazoa"/>
        </authorList>
    </citation>
    <scope>IDENTIFICATION</scope>
    <source>
        <strain evidence="1">Dongola</strain>
    </source>
</reference>
<dbReference type="VEuPathDB" id="VectorBase:AARA005884"/>
<evidence type="ECO:0000313" key="2">
    <source>
        <dbReference type="Proteomes" id="UP000075840"/>
    </source>
</evidence>
<evidence type="ECO:0000313" key="1">
    <source>
        <dbReference type="EnsemblMetazoa" id="AARA005884-PA"/>
    </source>
</evidence>
<protein>
    <submittedName>
        <fullName evidence="1">Uncharacterized protein</fullName>
    </submittedName>
</protein>
<dbReference type="EnsemblMetazoa" id="AARA005884-RA">
    <property type="protein sequence ID" value="AARA005884-PA"/>
    <property type="gene ID" value="AARA005884"/>
</dbReference>
<sequence length="238" mass="27321">MEFVVDADSLRVKEQQEIFNIVQREMNKFLGFLGIHHTAIKKELQDKFLYRISRILKSFLSTGNKVKVINIFAVPLLTYSFWVVKWSKTDLEALKRTVHVASTKHRMRPPKSVRRESKPAMKIGGVGIIGNQALCVSQIQLLRSYFVESQDRHELYYSLFKADHGLSTLHLAQQDYQLNCNTATDKKSRNVLRIDVEYMCRKCNSGGESIQHVIVGYPVLAGSAYLDRLNDVAKIVHH</sequence>
<dbReference type="PANTHER" id="PTHR35450">
    <property type="entry name" value="REVERSE TRANSCRIPTASE DOMAIN-CONTAINING PROTEIN"/>
    <property type="match status" value="1"/>
</dbReference>
<proteinExistence type="predicted"/>